<dbReference type="AlphaFoldDB" id="A0AAP0NUJ5"/>
<sequence length="179" mass="20190">MSLIVLAQGGHALRRLKASSKGRKRQSGDSRNNIGDYMLKAVEIMAVEIRKSTAEIAKAILDDKERCEAVVAALEEVYGLPAIEIAIYATKLMKGNKLMVGFLSLEPPYRLAWLQKMFPDIYECEVVVFLFLDKYCGLSFPNNFSLTIVLVVCRFCGRYKLTSNLPKKLPHHNAKVFLF</sequence>
<evidence type="ECO:0000313" key="1">
    <source>
        <dbReference type="EMBL" id="KAK9118749.1"/>
    </source>
</evidence>
<evidence type="ECO:0000313" key="2">
    <source>
        <dbReference type="Proteomes" id="UP001419268"/>
    </source>
</evidence>
<reference evidence="1 2" key="1">
    <citation type="submission" date="2024-01" db="EMBL/GenBank/DDBJ databases">
        <title>Genome assemblies of Stephania.</title>
        <authorList>
            <person name="Yang L."/>
        </authorList>
    </citation>
    <scope>NUCLEOTIDE SEQUENCE [LARGE SCALE GENOMIC DNA]</scope>
    <source>
        <strain evidence="1">JXDWG</strain>
        <tissue evidence="1">Leaf</tissue>
    </source>
</reference>
<keyword evidence="2" id="KW-1185">Reference proteome</keyword>
<proteinExistence type="predicted"/>
<accession>A0AAP0NUJ5</accession>
<dbReference type="Proteomes" id="UP001419268">
    <property type="component" value="Unassembled WGS sequence"/>
</dbReference>
<protein>
    <submittedName>
        <fullName evidence="1">Uncharacterized protein</fullName>
    </submittedName>
</protein>
<organism evidence="1 2">
    <name type="scientific">Stephania cephalantha</name>
    <dbReference type="NCBI Taxonomy" id="152367"/>
    <lineage>
        <taxon>Eukaryota</taxon>
        <taxon>Viridiplantae</taxon>
        <taxon>Streptophyta</taxon>
        <taxon>Embryophyta</taxon>
        <taxon>Tracheophyta</taxon>
        <taxon>Spermatophyta</taxon>
        <taxon>Magnoliopsida</taxon>
        <taxon>Ranunculales</taxon>
        <taxon>Menispermaceae</taxon>
        <taxon>Menispermoideae</taxon>
        <taxon>Cissampelideae</taxon>
        <taxon>Stephania</taxon>
    </lineage>
</organism>
<gene>
    <name evidence="1" type="ORF">Scep_016842</name>
</gene>
<comment type="caution">
    <text evidence="1">The sequence shown here is derived from an EMBL/GenBank/DDBJ whole genome shotgun (WGS) entry which is preliminary data.</text>
</comment>
<name>A0AAP0NUJ5_9MAGN</name>
<dbReference type="EMBL" id="JBBNAG010000007">
    <property type="protein sequence ID" value="KAK9118749.1"/>
    <property type="molecule type" value="Genomic_DNA"/>
</dbReference>